<evidence type="ECO:0000313" key="17">
    <source>
        <dbReference type="Ensembl" id="ENSAMXP00000054392.1"/>
    </source>
</evidence>
<evidence type="ECO:0000256" key="5">
    <source>
        <dbReference type="ARBA" id="ARBA00008535"/>
    </source>
</evidence>
<dbReference type="Ensembl" id="ENSAMXT00000043382.1">
    <property type="protein sequence ID" value="ENSAMXP00000054392.1"/>
    <property type="gene ID" value="ENSAMXG00000041888.1"/>
</dbReference>
<keyword evidence="8" id="KW-0547">Nucleotide-binding</keyword>
<dbReference type="Pfam" id="PF04548">
    <property type="entry name" value="AIG1"/>
    <property type="match status" value="1"/>
</dbReference>
<dbReference type="PANTHER" id="PTHR10903:SF170">
    <property type="entry name" value="GTPASE IMAP FAMILY MEMBER 7"/>
    <property type="match status" value="1"/>
</dbReference>
<dbReference type="Proteomes" id="UP000018467">
    <property type="component" value="Unassembled WGS sequence"/>
</dbReference>
<dbReference type="SUPFAM" id="SSF52540">
    <property type="entry name" value="P-loop containing nucleoside triphosphate hydrolases"/>
    <property type="match status" value="1"/>
</dbReference>
<keyword evidence="7" id="KW-0677">Repeat</keyword>
<dbReference type="PROSITE" id="PS51720">
    <property type="entry name" value="G_AIG1"/>
    <property type="match status" value="1"/>
</dbReference>
<dbReference type="GO" id="GO:0005525">
    <property type="term" value="F:GTP binding"/>
    <property type="evidence" value="ECO:0007669"/>
    <property type="project" value="UniProtKB-KW"/>
</dbReference>
<dbReference type="STRING" id="7994.ENSAMXP00000054392"/>
<sequence>MDESAVRMVLLGKTGSGKSATGNSILGREAFTAQCSPESTTKICTKKKNEVNGQLISVIDTPGLCDTSMSPEEVKREIKKCVYMSVPGPHVFLLVIRLGVKITEEEQNTVKWIQKNFGEDASMYTIIVFTFKDSVKGTTAFDFIHDSKYLRTLINSCGNRYIFLNNEDPDDRTQGNELLQNIEDLIQKNRGNPYFNITFKFHNDLSI</sequence>
<evidence type="ECO:0000259" key="16">
    <source>
        <dbReference type="PROSITE" id="PS51720"/>
    </source>
</evidence>
<comment type="subcellular location">
    <subcellularLocation>
        <location evidence="3">Cytoplasm</location>
        <location evidence="3">Cytosol</location>
    </subcellularLocation>
    <subcellularLocation>
        <location evidence="2">Endoplasmic reticulum</location>
    </subcellularLocation>
    <subcellularLocation>
        <location evidence="4">Golgi apparatus</location>
    </subcellularLocation>
    <subcellularLocation>
        <location evidence="1">Mitochondrion</location>
    </subcellularLocation>
</comment>
<protein>
    <recommendedName>
        <fullName evidence="14">GTPase IMAP family member 8</fullName>
    </recommendedName>
    <alternativeName>
        <fullName evidence="15">Immune-associated nucleotide-binding protein 9</fullName>
    </alternativeName>
</protein>
<comment type="similarity">
    <text evidence="5">Belongs to the TRAFAC class TrmE-Era-EngA-EngB-Septin-like GTPase superfamily. AIG1/Toc34/Toc159-like paraseptin GTPase family. IAN subfamily.</text>
</comment>
<dbReference type="InterPro" id="IPR006703">
    <property type="entry name" value="G_AIG1"/>
</dbReference>
<reference evidence="18" key="2">
    <citation type="journal article" date="2014" name="Nat. Commun.">
        <title>The cavefish genome reveals candidate genes for eye loss.</title>
        <authorList>
            <person name="McGaugh S.E."/>
            <person name="Gross J.B."/>
            <person name="Aken B."/>
            <person name="Blin M."/>
            <person name="Borowsky R."/>
            <person name="Chalopin D."/>
            <person name="Hinaux H."/>
            <person name="Jeffery W.R."/>
            <person name="Keene A."/>
            <person name="Ma L."/>
            <person name="Minx P."/>
            <person name="Murphy D."/>
            <person name="O'Quin K.E."/>
            <person name="Retaux S."/>
            <person name="Rohner N."/>
            <person name="Searle S.M."/>
            <person name="Stahl B.A."/>
            <person name="Tabin C."/>
            <person name="Volff J.N."/>
            <person name="Yoshizawa M."/>
            <person name="Warren W.C."/>
        </authorList>
    </citation>
    <scope>NUCLEOTIDE SEQUENCE [LARGE SCALE GENOMIC DNA]</scope>
    <source>
        <strain evidence="18">female</strain>
    </source>
</reference>
<proteinExistence type="inferred from homology"/>
<name>A0A3B1KI66_ASTMX</name>
<dbReference type="GO" id="GO:0005783">
    <property type="term" value="C:endoplasmic reticulum"/>
    <property type="evidence" value="ECO:0007669"/>
    <property type="project" value="UniProtKB-SubCell"/>
</dbReference>
<evidence type="ECO:0000256" key="3">
    <source>
        <dbReference type="ARBA" id="ARBA00004514"/>
    </source>
</evidence>
<evidence type="ECO:0000256" key="10">
    <source>
        <dbReference type="ARBA" id="ARBA00023034"/>
    </source>
</evidence>
<dbReference type="FunFam" id="3.40.50.300:FF:000536">
    <property type="entry name" value="GTPase IMAP family member 8"/>
    <property type="match status" value="1"/>
</dbReference>
<accession>A0A3B1KI66</accession>
<evidence type="ECO:0000256" key="9">
    <source>
        <dbReference type="ARBA" id="ARBA00022824"/>
    </source>
</evidence>
<dbReference type="GO" id="GO:0005829">
    <property type="term" value="C:cytosol"/>
    <property type="evidence" value="ECO:0007669"/>
    <property type="project" value="UniProtKB-SubCell"/>
</dbReference>
<evidence type="ECO:0000256" key="12">
    <source>
        <dbReference type="ARBA" id="ARBA00023134"/>
    </source>
</evidence>
<keyword evidence="11" id="KW-0496">Mitochondrion</keyword>
<dbReference type="GO" id="GO:0005739">
    <property type="term" value="C:mitochondrion"/>
    <property type="evidence" value="ECO:0007669"/>
    <property type="project" value="UniProtKB-SubCell"/>
</dbReference>
<keyword evidence="12" id="KW-0342">GTP-binding</keyword>
<reference evidence="17" key="4">
    <citation type="submission" date="2025-09" db="UniProtKB">
        <authorList>
            <consortium name="Ensembl"/>
        </authorList>
    </citation>
    <scope>IDENTIFICATION</scope>
</reference>
<evidence type="ECO:0000313" key="18">
    <source>
        <dbReference type="Proteomes" id="UP000018467"/>
    </source>
</evidence>
<evidence type="ECO:0000256" key="7">
    <source>
        <dbReference type="ARBA" id="ARBA00022737"/>
    </source>
</evidence>
<evidence type="ECO:0000256" key="2">
    <source>
        <dbReference type="ARBA" id="ARBA00004240"/>
    </source>
</evidence>
<evidence type="ECO:0000256" key="4">
    <source>
        <dbReference type="ARBA" id="ARBA00004555"/>
    </source>
</evidence>
<dbReference type="Gene3D" id="3.40.50.300">
    <property type="entry name" value="P-loop containing nucleotide triphosphate hydrolases"/>
    <property type="match status" value="1"/>
</dbReference>
<dbReference type="PANTHER" id="PTHR10903">
    <property type="entry name" value="GTPASE, IMAP FAMILY MEMBER-RELATED"/>
    <property type="match status" value="1"/>
</dbReference>
<evidence type="ECO:0000256" key="6">
    <source>
        <dbReference type="ARBA" id="ARBA00022490"/>
    </source>
</evidence>
<dbReference type="CDD" id="cd01852">
    <property type="entry name" value="AIG1"/>
    <property type="match status" value="1"/>
</dbReference>
<evidence type="ECO:0000256" key="14">
    <source>
        <dbReference type="ARBA" id="ARBA00073539"/>
    </source>
</evidence>
<dbReference type="InterPro" id="IPR045058">
    <property type="entry name" value="GIMA/IAN/Toc"/>
</dbReference>
<dbReference type="InterPro" id="IPR027417">
    <property type="entry name" value="P-loop_NTPase"/>
</dbReference>
<evidence type="ECO:0000256" key="1">
    <source>
        <dbReference type="ARBA" id="ARBA00004173"/>
    </source>
</evidence>
<dbReference type="GeneTree" id="ENSGT01140000282522"/>
<dbReference type="AlphaFoldDB" id="A0A3B1KI66"/>
<keyword evidence="10" id="KW-0333">Golgi apparatus</keyword>
<dbReference type="GO" id="GO:0005794">
    <property type="term" value="C:Golgi apparatus"/>
    <property type="evidence" value="ECO:0007669"/>
    <property type="project" value="UniProtKB-SubCell"/>
</dbReference>
<evidence type="ECO:0000256" key="11">
    <source>
        <dbReference type="ARBA" id="ARBA00023128"/>
    </source>
</evidence>
<keyword evidence="6" id="KW-0963">Cytoplasm</keyword>
<keyword evidence="9" id="KW-0256">Endoplasmic reticulum</keyword>
<reference evidence="17" key="3">
    <citation type="submission" date="2025-08" db="UniProtKB">
        <authorList>
            <consortium name="Ensembl"/>
        </authorList>
    </citation>
    <scope>IDENTIFICATION</scope>
</reference>
<organism evidence="17 18">
    <name type="scientific">Astyanax mexicanus</name>
    <name type="common">Blind cave fish</name>
    <name type="synonym">Astyanax fasciatus mexicanus</name>
    <dbReference type="NCBI Taxonomy" id="7994"/>
    <lineage>
        <taxon>Eukaryota</taxon>
        <taxon>Metazoa</taxon>
        <taxon>Chordata</taxon>
        <taxon>Craniata</taxon>
        <taxon>Vertebrata</taxon>
        <taxon>Euteleostomi</taxon>
        <taxon>Actinopterygii</taxon>
        <taxon>Neopterygii</taxon>
        <taxon>Teleostei</taxon>
        <taxon>Ostariophysi</taxon>
        <taxon>Characiformes</taxon>
        <taxon>Characoidei</taxon>
        <taxon>Acestrorhamphidae</taxon>
        <taxon>Acestrorhamphinae</taxon>
        <taxon>Astyanax</taxon>
    </lineage>
</organism>
<keyword evidence="18" id="KW-1185">Reference proteome</keyword>
<evidence type="ECO:0000256" key="15">
    <source>
        <dbReference type="ARBA" id="ARBA00077278"/>
    </source>
</evidence>
<comment type="function">
    <text evidence="13">Exerts an anti-apoptotic effect in the immune system and is involved in responses to infections.</text>
</comment>
<evidence type="ECO:0000256" key="8">
    <source>
        <dbReference type="ARBA" id="ARBA00022741"/>
    </source>
</evidence>
<evidence type="ECO:0000256" key="13">
    <source>
        <dbReference type="ARBA" id="ARBA00056809"/>
    </source>
</evidence>
<feature type="domain" description="AIG1-type G" evidence="16">
    <location>
        <begin position="3"/>
        <end position="203"/>
    </location>
</feature>
<reference evidence="18" key="1">
    <citation type="submission" date="2013-03" db="EMBL/GenBank/DDBJ databases">
        <authorList>
            <person name="Jeffery W."/>
            <person name="Warren W."/>
            <person name="Wilson R.K."/>
        </authorList>
    </citation>
    <scope>NUCLEOTIDE SEQUENCE</scope>
    <source>
        <strain evidence="18">female</strain>
    </source>
</reference>
<dbReference type="InParanoid" id="A0A3B1KI66"/>